<dbReference type="Gene3D" id="3.40.50.360">
    <property type="match status" value="1"/>
</dbReference>
<evidence type="ECO:0000313" key="2">
    <source>
        <dbReference type="Proteomes" id="UP001301869"/>
    </source>
</evidence>
<dbReference type="SUPFAM" id="SSF52218">
    <property type="entry name" value="Flavoproteins"/>
    <property type="match status" value="1"/>
</dbReference>
<proteinExistence type="predicted"/>
<sequence>MPERKTLLIITHAPSPNTQRLSRAITSGASDADIDNVAVRSLAPLDTQPDDINNADAVILGTTENLGYMAGLMKDVFDRCYYPCLEKNEGMPFAFYVRAGHDGTGTRRAIESITQGMSWKLVQEPLICRGEFQKDFVEQCEELGLLMAASLEAGVI</sequence>
<reference evidence="1 2" key="1">
    <citation type="submission" date="2023-03" db="EMBL/GenBank/DDBJ databases">
        <title>Halomonas sp. nov., isolated from Korean tranditional fermented seafood 'Jeotgal'.</title>
        <authorList>
            <person name="Kim B."/>
            <person name="Shin N.-R."/>
        </authorList>
    </citation>
    <scope>NUCLEOTIDE SEQUENCE [LARGE SCALE GENOMIC DNA]</scope>
    <source>
        <strain evidence="1 2">SG2L-4</strain>
    </source>
</reference>
<organism evidence="1 2">
    <name type="scientific">Halomonas piscis</name>
    <dbReference type="NCBI Taxonomy" id="3031727"/>
    <lineage>
        <taxon>Bacteria</taxon>
        <taxon>Pseudomonadati</taxon>
        <taxon>Pseudomonadota</taxon>
        <taxon>Gammaproteobacteria</taxon>
        <taxon>Oceanospirillales</taxon>
        <taxon>Halomonadaceae</taxon>
        <taxon>Halomonas</taxon>
    </lineage>
</organism>
<accession>A0ABY9YYM6</accession>
<dbReference type="RefSeq" id="WP_311883401.1">
    <property type="nucleotide sequence ID" value="NZ_CP119391.1"/>
</dbReference>
<name>A0ABY9YYM6_9GAMM</name>
<dbReference type="EMBL" id="CP119391">
    <property type="protein sequence ID" value="WNK19922.1"/>
    <property type="molecule type" value="Genomic_DNA"/>
</dbReference>
<gene>
    <name evidence="1" type="ORF">P1P91_14025</name>
</gene>
<protein>
    <submittedName>
        <fullName evidence="1">Flavodoxin family protein</fullName>
    </submittedName>
</protein>
<evidence type="ECO:0000313" key="1">
    <source>
        <dbReference type="EMBL" id="WNK19922.1"/>
    </source>
</evidence>
<keyword evidence="2" id="KW-1185">Reference proteome</keyword>
<dbReference type="InterPro" id="IPR029039">
    <property type="entry name" value="Flavoprotein-like_sf"/>
</dbReference>
<dbReference type="Proteomes" id="UP001301869">
    <property type="component" value="Chromosome"/>
</dbReference>